<comment type="function">
    <text evidence="5">Involved in urease metallocenter assembly. Binds nickel. Probably functions as a nickel donor during metallocenter assembly.</text>
</comment>
<dbReference type="PIRSF" id="PIRSF036402">
    <property type="entry name" value="Ureas_acces_UreE"/>
    <property type="match status" value="1"/>
</dbReference>
<dbReference type="GO" id="GO:0019627">
    <property type="term" value="P:urea metabolic process"/>
    <property type="evidence" value="ECO:0007669"/>
    <property type="project" value="InterPro"/>
</dbReference>
<evidence type="ECO:0000313" key="7">
    <source>
        <dbReference type="EMBL" id="ECA3794646.1"/>
    </source>
</evidence>
<dbReference type="SMART" id="SM00988">
    <property type="entry name" value="UreE_N"/>
    <property type="match status" value="1"/>
</dbReference>
<dbReference type="SUPFAM" id="SSF69737">
    <property type="entry name" value="Urease metallochaperone UreE, C-terminal domain"/>
    <property type="match status" value="1"/>
</dbReference>
<dbReference type="AlphaFoldDB" id="A0A5X6EPI9"/>
<accession>A0A5X6EPI9</accession>
<dbReference type="Pfam" id="PF02814">
    <property type="entry name" value="UreE_N"/>
    <property type="match status" value="1"/>
</dbReference>
<protein>
    <recommendedName>
        <fullName evidence="5">Urease accessory protein UreE</fullName>
    </recommendedName>
</protein>
<dbReference type="GO" id="GO:0065003">
    <property type="term" value="P:protein-containing complex assembly"/>
    <property type="evidence" value="ECO:0007669"/>
    <property type="project" value="InterPro"/>
</dbReference>
<name>A0A5X6EPI9_SALET</name>
<dbReference type="InterPro" id="IPR012406">
    <property type="entry name" value="UreE"/>
</dbReference>
<dbReference type="GO" id="GO:0016151">
    <property type="term" value="F:nickel cation binding"/>
    <property type="evidence" value="ECO:0007669"/>
    <property type="project" value="UniProtKB-UniRule"/>
</dbReference>
<dbReference type="InterPro" id="IPR036118">
    <property type="entry name" value="UreE_N_sf"/>
</dbReference>
<dbReference type="EMBL" id="AAHUDZ010000041">
    <property type="protein sequence ID" value="ECA3794646.1"/>
    <property type="molecule type" value="Genomic_DNA"/>
</dbReference>
<dbReference type="GO" id="GO:0005737">
    <property type="term" value="C:cytoplasm"/>
    <property type="evidence" value="ECO:0007669"/>
    <property type="project" value="UniProtKB-SubCell"/>
</dbReference>
<dbReference type="GO" id="GO:0006457">
    <property type="term" value="P:protein folding"/>
    <property type="evidence" value="ECO:0007669"/>
    <property type="project" value="InterPro"/>
</dbReference>
<dbReference type="GO" id="GO:0051082">
    <property type="term" value="F:unfolded protein binding"/>
    <property type="evidence" value="ECO:0007669"/>
    <property type="project" value="UniProtKB-UniRule"/>
</dbReference>
<dbReference type="Gene3D" id="3.30.70.790">
    <property type="entry name" value="UreE, C-terminal domain"/>
    <property type="match status" value="1"/>
</dbReference>
<organism evidence="7">
    <name type="scientific">Salmonella enterica subsp. enterica serovar Aqua</name>
    <dbReference type="NCBI Taxonomy" id="1302615"/>
    <lineage>
        <taxon>Bacteria</taxon>
        <taxon>Pseudomonadati</taxon>
        <taxon>Pseudomonadota</taxon>
        <taxon>Gammaproteobacteria</taxon>
        <taxon>Enterobacterales</taxon>
        <taxon>Enterobacteriaceae</taxon>
        <taxon>Salmonella</taxon>
    </lineage>
</organism>
<evidence type="ECO:0000256" key="3">
    <source>
        <dbReference type="ARBA" id="ARBA00022596"/>
    </source>
</evidence>
<dbReference type="InterPro" id="IPR007864">
    <property type="entry name" value="UreE_C_dom"/>
</dbReference>
<reference evidence="7" key="1">
    <citation type="submission" date="2018-12" db="EMBL/GenBank/DDBJ databases">
        <authorList>
            <person name="Ashton P.M."/>
            <person name="Dallman T."/>
            <person name="Nair S."/>
            <person name="De Pinna E."/>
            <person name="Peters T."/>
            <person name="Grant K."/>
        </authorList>
    </citation>
    <scope>NUCLEOTIDE SEQUENCE</scope>
    <source>
        <strain evidence="7">650060</strain>
    </source>
</reference>
<evidence type="ECO:0000256" key="1">
    <source>
        <dbReference type="ARBA" id="ARBA00004496"/>
    </source>
</evidence>
<gene>
    <name evidence="5" type="primary">ureE</name>
    <name evidence="7" type="ORF">EKG95_23070</name>
</gene>
<evidence type="ECO:0000259" key="6">
    <source>
        <dbReference type="SMART" id="SM00988"/>
    </source>
</evidence>
<keyword evidence="3 5" id="KW-0533">Nickel</keyword>
<dbReference type="CDD" id="cd00571">
    <property type="entry name" value="UreE"/>
    <property type="match status" value="1"/>
</dbReference>
<dbReference type="Pfam" id="PF05194">
    <property type="entry name" value="UreE_C"/>
    <property type="match status" value="1"/>
</dbReference>
<evidence type="ECO:0000256" key="2">
    <source>
        <dbReference type="ARBA" id="ARBA00022490"/>
    </source>
</evidence>
<keyword evidence="4 5" id="KW-0143">Chaperone</keyword>
<dbReference type="Gene3D" id="2.60.260.20">
    <property type="entry name" value="Urease metallochaperone UreE, N-terminal domain"/>
    <property type="match status" value="1"/>
</dbReference>
<evidence type="ECO:0000256" key="4">
    <source>
        <dbReference type="ARBA" id="ARBA00023186"/>
    </source>
</evidence>
<proteinExistence type="inferred from homology"/>
<dbReference type="SUPFAM" id="SSF69287">
    <property type="entry name" value="Urease metallochaperone UreE, N-terminal domain"/>
    <property type="match status" value="1"/>
</dbReference>
<comment type="similarity">
    <text evidence="5">Belongs to the UreE family.</text>
</comment>
<keyword evidence="2 5" id="KW-0963">Cytoplasm</keyword>
<comment type="subcellular location">
    <subcellularLocation>
        <location evidence="1 5">Cytoplasm</location>
    </subcellularLocation>
</comment>
<comment type="caution">
    <text evidence="7">The sequence shown here is derived from an EMBL/GenBank/DDBJ whole genome shotgun (WGS) entry which is preliminary data.</text>
</comment>
<feature type="domain" description="UreE urease accessory N-terminal" evidence="6">
    <location>
        <begin position="6"/>
        <end position="68"/>
    </location>
</feature>
<dbReference type="HAMAP" id="MF_00822">
    <property type="entry name" value="UreE"/>
    <property type="match status" value="1"/>
</dbReference>
<sequence>MIVNTILGNIKDYDVKGKSVHVVKISPDDRLKHIIRVKSDNGIEIGISLESGHLHNGDVLAVDGDVIYVVDFLPQKVIFIKATNLMQMGFVAYSLGNRHTPAVFEDGMMIIEDDYLIAQWLEENNIPCERCEKVLHHALKHASHNH</sequence>
<evidence type="ECO:0000256" key="5">
    <source>
        <dbReference type="HAMAP-Rule" id="MF_00822"/>
    </source>
</evidence>
<dbReference type="InterPro" id="IPR004029">
    <property type="entry name" value="UreE_N"/>
</dbReference>